<evidence type="ECO:0000313" key="3">
    <source>
        <dbReference type="Proteomes" id="UP000070163"/>
    </source>
</evidence>
<feature type="region of interest" description="Disordered" evidence="1">
    <location>
        <begin position="1"/>
        <end position="117"/>
    </location>
</feature>
<sequence>MGETDGNGETGKTGEPENRKDGETGRPRFFAPGGRATEPEPAGEDAFPSFFSSGVCGKDENEEGGWVCPLVPLPVASLHLPSHPFFSPEGPKNEKKKGTGEAGSGKRNRRRERTRSK</sequence>
<proteinExistence type="predicted"/>
<dbReference type="Proteomes" id="UP000070163">
    <property type="component" value="Unassembled WGS sequence"/>
</dbReference>
<accession>A0A133UA59</accession>
<keyword evidence="3" id="KW-1185">Reference proteome</keyword>
<comment type="caution">
    <text evidence="2">The sequence shown here is derived from an EMBL/GenBank/DDBJ whole genome shotgun (WGS) entry which is preliminary data.</text>
</comment>
<feature type="compositionally biased region" description="Basic residues" evidence="1">
    <location>
        <begin position="106"/>
        <end position="117"/>
    </location>
</feature>
<organism evidence="2 3">
    <name type="scientific">candidate division MSBL1 archaeon SCGC-AAA259A05</name>
    <dbReference type="NCBI Taxonomy" id="1698259"/>
    <lineage>
        <taxon>Archaea</taxon>
        <taxon>Methanobacteriati</taxon>
        <taxon>Methanobacteriota</taxon>
        <taxon>candidate division MSBL1</taxon>
    </lineage>
</organism>
<reference evidence="2 3" key="1">
    <citation type="journal article" date="2016" name="Sci. Rep.">
        <title>Metabolic traits of an uncultured archaeal lineage -MSBL1- from brine pools of the Red Sea.</title>
        <authorList>
            <person name="Mwirichia R."/>
            <person name="Alam I."/>
            <person name="Rashid M."/>
            <person name="Vinu M."/>
            <person name="Ba-Alawi W."/>
            <person name="Anthony Kamau A."/>
            <person name="Kamanda Ngugi D."/>
            <person name="Goker M."/>
            <person name="Klenk H.P."/>
            <person name="Bajic V."/>
            <person name="Stingl U."/>
        </authorList>
    </citation>
    <scope>NUCLEOTIDE SEQUENCE [LARGE SCALE GENOMIC DNA]</scope>
    <source>
        <strain evidence="2">SCGC-AAA259A05</strain>
    </source>
</reference>
<dbReference type="AlphaFoldDB" id="A0A133UA59"/>
<evidence type="ECO:0000256" key="1">
    <source>
        <dbReference type="SAM" id="MobiDB-lite"/>
    </source>
</evidence>
<evidence type="ECO:0000313" key="2">
    <source>
        <dbReference type="EMBL" id="KXA91046.1"/>
    </source>
</evidence>
<gene>
    <name evidence="2" type="ORF">AKJ57_02730</name>
</gene>
<dbReference type="EMBL" id="LHXJ01000024">
    <property type="protein sequence ID" value="KXA91046.1"/>
    <property type="molecule type" value="Genomic_DNA"/>
</dbReference>
<feature type="compositionally biased region" description="Basic and acidic residues" evidence="1">
    <location>
        <begin position="12"/>
        <end position="26"/>
    </location>
</feature>
<name>A0A133UA59_9EURY</name>
<protein>
    <submittedName>
        <fullName evidence="2">Uncharacterized protein</fullName>
    </submittedName>
</protein>